<dbReference type="AlphaFoldDB" id="A0A544Z5X1"/>
<proteinExistence type="predicted"/>
<comment type="caution">
    <text evidence="2">The sequence shown here is derived from an EMBL/GenBank/DDBJ whole genome shotgun (WGS) entry which is preliminary data.</text>
</comment>
<accession>A0A544Z5X1</accession>
<sequence length="39" mass="4334">MPALVARRPARRDAEEAQARRGAPRCRPSLRCPSPCCEV</sequence>
<gene>
    <name evidence="2" type="ORF">FLX08_01510</name>
</gene>
<organism evidence="2 3">
    <name type="scientific">Microbispora hainanensis</name>
    <dbReference type="NCBI Taxonomy" id="568844"/>
    <lineage>
        <taxon>Bacteria</taxon>
        <taxon>Bacillati</taxon>
        <taxon>Actinomycetota</taxon>
        <taxon>Actinomycetes</taxon>
        <taxon>Streptosporangiales</taxon>
        <taxon>Streptosporangiaceae</taxon>
        <taxon>Microbispora</taxon>
    </lineage>
</organism>
<dbReference type="EMBL" id="VIRM01000001">
    <property type="protein sequence ID" value="TQS24433.1"/>
    <property type="molecule type" value="Genomic_DNA"/>
</dbReference>
<dbReference type="Proteomes" id="UP000316541">
    <property type="component" value="Unassembled WGS sequence"/>
</dbReference>
<evidence type="ECO:0000313" key="3">
    <source>
        <dbReference type="Proteomes" id="UP000316541"/>
    </source>
</evidence>
<feature type="region of interest" description="Disordered" evidence="1">
    <location>
        <begin position="1"/>
        <end position="20"/>
    </location>
</feature>
<evidence type="ECO:0000313" key="2">
    <source>
        <dbReference type="EMBL" id="TQS24433.1"/>
    </source>
</evidence>
<protein>
    <submittedName>
        <fullName evidence="2">Uncharacterized protein</fullName>
    </submittedName>
</protein>
<reference evidence="2 3" key="1">
    <citation type="submission" date="2019-07" db="EMBL/GenBank/DDBJ databases">
        <title>Microbispora hainanensis DSM 45428.</title>
        <authorList>
            <person name="Thawai C."/>
        </authorList>
    </citation>
    <scope>NUCLEOTIDE SEQUENCE [LARGE SCALE GENOMIC DNA]</scope>
    <source>
        <strain evidence="2 3">DSM 45428</strain>
    </source>
</reference>
<evidence type="ECO:0000256" key="1">
    <source>
        <dbReference type="SAM" id="MobiDB-lite"/>
    </source>
</evidence>
<name>A0A544Z5X1_9ACTN</name>